<keyword evidence="3" id="KW-1185">Reference proteome</keyword>
<dbReference type="OrthoDB" id="8420605at2"/>
<dbReference type="Proteomes" id="UP000309747">
    <property type="component" value="Unassembled WGS sequence"/>
</dbReference>
<organism evidence="2 3">
    <name type="scientific">Paracoccus gahaiensis</name>
    <dbReference type="NCBI Taxonomy" id="1706839"/>
    <lineage>
        <taxon>Bacteria</taxon>
        <taxon>Pseudomonadati</taxon>
        <taxon>Pseudomonadota</taxon>
        <taxon>Alphaproteobacteria</taxon>
        <taxon>Rhodobacterales</taxon>
        <taxon>Paracoccaceae</taxon>
        <taxon>Paracoccus</taxon>
    </lineage>
</organism>
<dbReference type="SUPFAM" id="SSF56801">
    <property type="entry name" value="Acetyl-CoA synthetase-like"/>
    <property type="match status" value="1"/>
</dbReference>
<feature type="compositionally biased region" description="Basic and acidic residues" evidence="1">
    <location>
        <begin position="131"/>
        <end position="158"/>
    </location>
</feature>
<protein>
    <recommendedName>
        <fullName evidence="4">AMP-dependent synthetase/ligase domain-containing protein</fullName>
    </recommendedName>
</protein>
<feature type="region of interest" description="Disordered" evidence="1">
    <location>
        <begin position="124"/>
        <end position="193"/>
    </location>
</feature>
<evidence type="ECO:0000256" key="1">
    <source>
        <dbReference type="SAM" id="MobiDB-lite"/>
    </source>
</evidence>
<evidence type="ECO:0008006" key="4">
    <source>
        <dbReference type="Google" id="ProtNLM"/>
    </source>
</evidence>
<evidence type="ECO:0000313" key="3">
    <source>
        <dbReference type="Proteomes" id="UP000309747"/>
    </source>
</evidence>
<feature type="compositionally biased region" description="Gly residues" evidence="1">
    <location>
        <begin position="164"/>
        <end position="180"/>
    </location>
</feature>
<dbReference type="EMBL" id="SUNI01000011">
    <property type="protein sequence ID" value="TJZ91218.1"/>
    <property type="molecule type" value="Genomic_DNA"/>
</dbReference>
<dbReference type="InterPro" id="IPR042099">
    <property type="entry name" value="ANL_N_sf"/>
</dbReference>
<reference evidence="2 3" key="1">
    <citation type="submission" date="2019-04" db="EMBL/GenBank/DDBJ databases">
        <authorList>
            <person name="Li J."/>
        </authorList>
    </citation>
    <scope>NUCLEOTIDE SEQUENCE [LARGE SCALE GENOMIC DNA]</scope>
    <source>
        <strain evidence="2 3">KCTC 42687</strain>
    </source>
</reference>
<proteinExistence type="predicted"/>
<dbReference type="Gene3D" id="3.40.50.12780">
    <property type="entry name" value="N-terminal domain of ligase-like"/>
    <property type="match status" value="1"/>
</dbReference>
<accession>A0A4V5MV85</accession>
<name>A0A4V5MV85_9RHOB</name>
<sequence length="239" mass="25015">MPARCGVLGPLLRDRPLGLRPAGAGRAAALHAPTVPRPAQGFRSMTPIFDALARHARQRPDAPAFRDGTRQISWADLAEAVSRSAAGFASGPRTVGLRLAGLDYVIADLAATLAGRRVVPVPGFFSFGQHGGDDRGGDDRGGDDRGTDDYGGRGRGRNDQPSGTAGGGSAGGGAVGGGQAGSRPTEIERSARGIEVTYADGWREELEYGRYELKDTQGRTVVERTATGQDVERLSSFSR</sequence>
<comment type="caution">
    <text evidence="2">The sequence shown here is derived from an EMBL/GenBank/DDBJ whole genome shotgun (WGS) entry which is preliminary data.</text>
</comment>
<gene>
    <name evidence="2" type="ORF">FA743_11860</name>
</gene>
<dbReference type="AlphaFoldDB" id="A0A4V5MV85"/>
<evidence type="ECO:0000313" key="2">
    <source>
        <dbReference type="EMBL" id="TJZ91218.1"/>
    </source>
</evidence>